<dbReference type="RefSeq" id="WP_067059479.1">
    <property type="nucleotide sequence ID" value="NZ_MXAO01000016.1"/>
</dbReference>
<proteinExistence type="predicted"/>
<reference evidence="1 2" key="1">
    <citation type="submission" date="2018-06" db="EMBL/GenBank/DDBJ databases">
        <authorList>
            <consortium name="Pathogen Informatics"/>
            <person name="Doyle S."/>
        </authorList>
    </citation>
    <scope>NUCLEOTIDE SEQUENCE [LARGE SCALE GENOMIC DNA]</scope>
    <source>
        <strain evidence="1 2">NCTC11091</strain>
    </source>
</reference>
<name>A0A378QLH8_9GAMM</name>
<protein>
    <submittedName>
        <fullName evidence="1">Uncharacterized protein</fullName>
    </submittedName>
</protein>
<dbReference type="EMBL" id="UGQA01000005">
    <property type="protein sequence ID" value="STZ01695.1"/>
    <property type="molecule type" value="Genomic_DNA"/>
</dbReference>
<gene>
    <name evidence="1" type="ORF">NCTC11091_02168</name>
</gene>
<organism evidence="1 2">
    <name type="scientific">Faucicola atlantae</name>
    <dbReference type="NCBI Taxonomy" id="34059"/>
    <lineage>
        <taxon>Bacteria</taxon>
        <taxon>Pseudomonadati</taxon>
        <taxon>Pseudomonadota</taxon>
        <taxon>Gammaproteobacteria</taxon>
        <taxon>Moraxellales</taxon>
        <taxon>Moraxellaceae</taxon>
        <taxon>Faucicola</taxon>
    </lineage>
</organism>
<evidence type="ECO:0000313" key="2">
    <source>
        <dbReference type="Proteomes" id="UP000255193"/>
    </source>
</evidence>
<accession>A0A378QLH8</accession>
<evidence type="ECO:0000313" key="1">
    <source>
        <dbReference type="EMBL" id="STZ01695.1"/>
    </source>
</evidence>
<sequence length="118" mass="13560">MIVKLTNSELIAKDFTLGNQYTVLSVLVRNHAIESQNIETLIIIRRDSDGTPCLIPLTSFEILDPSIPKGWVFNFFPDNVGHSIEPIEFTGDFWDKYYDGDENAEKTFDSVWNRLTNF</sequence>
<dbReference type="Proteomes" id="UP000255193">
    <property type="component" value="Unassembled WGS sequence"/>
</dbReference>
<dbReference type="AlphaFoldDB" id="A0A378QLH8"/>